<accession>A0AA38GIV6</accession>
<dbReference type="EMBL" id="JAHRHJ020000002">
    <property type="protein sequence ID" value="KAH9324789.1"/>
    <property type="molecule type" value="Genomic_DNA"/>
</dbReference>
<proteinExistence type="predicted"/>
<keyword evidence="2" id="KW-1185">Reference proteome</keyword>
<gene>
    <name evidence="1" type="ORF">KI387_004967</name>
</gene>
<feature type="non-terminal residue" evidence="1">
    <location>
        <position position="68"/>
    </location>
</feature>
<reference evidence="1 2" key="1">
    <citation type="journal article" date="2021" name="Nat. Plants">
        <title>The Taxus genome provides insights into paclitaxel biosynthesis.</title>
        <authorList>
            <person name="Xiong X."/>
            <person name="Gou J."/>
            <person name="Liao Q."/>
            <person name="Li Y."/>
            <person name="Zhou Q."/>
            <person name="Bi G."/>
            <person name="Li C."/>
            <person name="Du R."/>
            <person name="Wang X."/>
            <person name="Sun T."/>
            <person name="Guo L."/>
            <person name="Liang H."/>
            <person name="Lu P."/>
            <person name="Wu Y."/>
            <person name="Zhang Z."/>
            <person name="Ro D.K."/>
            <person name="Shang Y."/>
            <person name="Huang S."/>
            <person name="Yan J."/>
        </authorList>
    </citation>
    <scope>NUCLEOTIDE SEQUENCE [LARGE SCALE GENOMIC DNA]</scope>
    <source>
        <strain evidence="1">Ta-2019</strain>
    </source>
</reference>
<organism evidence="1 2">
    <name type="scientific">Taxus chinensis</name>
    <name type="common">Chinese yew</name>
    <name type="synonym">Taxus wallichiana var. chinensis</name>
    <dbReference type="NCBI Taxonomy" id="29808"/>
    <lineage>
        <taxon>Eukaryota</taxon>
        <taxon>Viridiplantae</taxon>
        <taxon>Streptophyta</taxon>
        <taxon>Embryophyta</taxon>
        <taxon>Tracheophyta</taxon>
        <taxon>Spermatophyta</taxon>
        <taxon>Pinopsida</taxon>
        <taxon>Pinidae</taxon>
        <taxon>Conifers II</taxon>
        <taxon>Cupressales</taxon>
        <taxon>Taxaceae</taxon>
        <taxon>Taxus</taxon>
    </lineage>
</organism>
<evidence type="ECO:0000313" key="1">
    <source>
        <dbReference type="EMBL" id="KAH9324789.1"/>
    </source>
</evidence>
<sequence>LVLNAKNIQYISWRRAEKQARDGCEEFCNIIELFEEISGVVHEKDCVLDTFYLPAGLLKKGKFSVEES</sequence>
<name>A0AA38GIV6_TAXCH</name>
<comment type="caution">
    <text evidence="1">The sequence shown here is derived from an EMBL/GenBank/DDBJ whole genome shotgun (WGS) entry which is preliminary data.</text>
</comment>
<feature type="non-terminal residue" evidence="1">
    <location>
        <position position="1"/>
    </location>
</feature>
<protein>
    <submittedName>
        <fullName evidence="1">Uncharacterized protein</fullName>
    </submittedName>
</protein>
<dbReference type="AlphaFoldDB" id="A0AA38GIV6"/>
<dbReference type="Proteomes" id="UP000824469">
    <property type="component" value="Unassembled WGS sequence"/>
</dbReference>
<evidence type="ECO:0000313" key="2">
    <source>
        <dbReference type="Proteomes" id="UP000824469"/>
    </source>
</evidence>